<evidence type="ECO:0000313" key="9">
    <source>
        <dbReference type="EMBL" id="CAK6964285.1"/>
    </source>
</evidence>
<keyword evidence="7" id="KW-0472">Membrane</keyword>
<evidence type="ECO:0000256" key="4">
    <source>
        <dbReference type="ARBA" id="ARBA00023157"/>
    </source>
</evidence>
<dbReference type="PANTHER" id="PTHR24252:SF7">
    <property type="entry name" value="HYALIN"/>
    <property type="match status" value="1"/>
</dbReference>
<comment type="caution">
    <text evidence="9">The sequence shown here is derived from an EMBL/GenBank/DDBJ whole genome shotgun (WGS) entry which is preliminary data.</text>
</comment>
<dbReference type="EMBL" id="CAWUFR010000071">
    <property type="protein sequence ID" value="CAK6964285.1"/>
    <property type="molecule type" value="Genomic_DNA"/>
</dbReference>
<feature type="domain" description="Peptidase S1" evidence="8">
    <location>
        <begin position="234"/>
        <end position="469"/>
    </location>
</feature>
<dbReference type="PROSITE" id="PS00135">
    <property type="entry name" value="TRYPSIN_SER"/>
    <property type="match status" value="1"/>
</dbReference>
<dbReference type="InterPro" id="IPR009003">
    <property type="entry name" value="Peptidase_S1_PA"/>
</dbReference>
<dbReference type="AlphaFoldDB" id="A0AAV1NZ83"/>
<keyword evidence="7" id="KW-0812">Transmembrane</keyword>
<protein>
    <submittedName>
        <fullName evidence="9">Testisin-like</fullName>
    </submittedName>
</protein>
<keyword evidence="2 5" id="KW-0378">Hydrolase</keyword>
<feature type="transmembrane region" description="Helical" evidence="7">
    <location>
        <begin position="159"/>
        <end position="182"/>
    </location>
</feature>
<evidence type="ECO:0000313" key="10">
    <source>
        <dbReference type="Proteomes" id="UP001314229"/>
    </source>
</evidence>
<evidence type="ECO:0000256" key="1">
    <source>
        <dbReference type="ARBA" id="ARBA00022670"/>
    </source>
</evidence>
<gene>
    <name evidence="9" type="ORF">FSCOSCO3_A006911</name>
</gene>
<dbReference type="Pfam" id="PF00089">
    <property type="entry name" value="Trypsin"/>
    <property type="match status" value="1"/>
</dbReference>
<keyword evidence="3 5" id="KW-0720">Serine protease</keyword>
<feature type="region of interest" description="Disordered" evidence="6">
    <location>
        <begin position="471"/>
        <end position="492"/>
    </location>
</feature>
<evidence type="ECO:0000256" key="6">
    <source>
        <dbReference type="SAM" id="MobiDB-lite"/>
    </source>
</evidence>
<evidence type="ECO:0000256" key="7">
    <source>
        <dbReference type="SAM" id="Phobius"/>
    </source>
</evidence>
<feature type="compositionally biased region" description="Polar residues" evidence="6">
    <location>
        <begin position="77"/>
        <end position="96"/>
    </location>
</feature>
<dbReference type="GO" id="GO:0006508">
    <property type="term" value="P:proteolysis"/>
    <property type="evidence" value="ECO:0007669"/>
    <property type="project" value="UniProtKB-KW"/>
</dbReference>
<dbReference type="Gene3D" id="2.40.10.10">
    <property type="entry name" value="Trypsin-like serine proteases"/>
    <property type="match status" value="2"/>
</dbReference>
<dbReference type="FunFam" id="2.40.10.10:FF:000003">
    <property type="entry name" value="Transmembrane serine protease 3"/>
    <property type="match status" value="1"/>
</dbReference>
<dbReference type="GO" id="GO:0004252">
    <property type="term" value="F:serine-type endopeptidase activity"/>
    <property type="evidence" value="ECO:0007669"/>
    <property type="project" value="InterPro"/>
</dbReference>
<keyword evidence="1 5" id="KW-0645">Protease</keyword>
<dbReference type="InterPro" id="IPR018114">
    <property type="entry name" value="TRYPSIN_HIS"/>
</dbReference>
<dbReference type="PROSITE" id="PS00134">
    <property type="entry name" value="TRYPSIN_HIS"/>
    <property type="match status" value="1"/>
</dbReference>
<dbReference type="PRINTS" id="PR00722">
    <property type="entry name" value="CHYMOTRYPSIN"/>
</dbReference>
<keyword evidence="7" id="KW-1133">Transmembrane helix</keyword>
<sequence>MDLHVQTGRTSTYDAQLPVVASIYPSLEHWTSTSFQSPISHEVLSISSLVPSTVITLMPLYQPAVNGNLYPELQSFSEVTSQPQLPETSAPPSGSSEARDQKALTSPLPFGDNPQDVQQRKPSDGGPLDEGSVGLMFPKDFPEQEPDAESQACSLRDMLLIVGFPIIIKLVITCALLVKFLVFPSELKDSPPLCGVKGNCSVPTQPPLLSKNPVNQTGNITADCPILVSDGRRIVGGTLAAKNKWGWQASMHWKGKHVCGGAIISSHWVITAAHCFVENGMLEVANWLVVVDTVSIADNSLGKRYRALQVLYHPRFNRYNNDYDVGLLRTITDINMRDGVRPVCLPSPNESFPPGASCWITGWGFIHEGGFVTSELRQAQVKVIAQSVCSHSSVYGAHLTPRMICAGTMDGGVDSCQGDSGGPLVCETASGDWRLAGVVSWGEGCGRHNKPGVYSRITQLVHWVGRYTEQSKPENLEETTTAMTDTSSESET</sequence>
<dbReference type="InterPro" id="IPR001314">
    <property type="entry name" value="Peptidase_S1A"/>
</dbReference>
<evidence type="ECO:0000256" key="2">
    <source>
        <dbReference type="ARBA" id="ARBA00022801"/>
    </source>
</evidence>
<reference evidence="9 10" key="1">
    <citation type="submission" date="2024-01" db="EMBL/GenBank/DDBJ databases">
        <authorList>
            <person name="Alioto T."/>
            <person name="Alioto T."/>
            <person name="Gomez Garrido J."/>
        </authorList>
    </citation>
    <scope>NUCLEOTIDE SEQUENCE [LARGE SCALE GENOMIC DNA]</scope>
</reference>
<organism evidence="9 10">
    <name type="scientific">Scomber scombrus</name>
    <name type="common">Atlantic mackerel</name>
    <name type="synonym">Scomber vernalis</name>
    <dbReference type="NCBI Taxonomy" id="13677"/>
    <lineage>
        <taxon>Eukaryota</taxon>
        <taxon>Metazoa</taxon>
        <taxon>Chordata</taxon>
        <taxon>Craniata</taxon>
        <taxon>Vertebrata</taxon>
        <taxon>Euteleostomi</taxon>
        <taxon>Actinopterygii</taxon>
        <taxon>Neopterygii</taxon>
        <taxon>Teleostei</taxon>
        <taxon>Neoteleostei</taxon>
        <taxon>Acanthomorphata</taxon>
        <taxon>Pelagiaria</taxon>
        <taxon>Scombriformes</taxon>
        <taxon>Scombridae</taxon>
        <taxon>Scomber</taxon>
    </lineage>
</organism>
<dbReference type="InterPro" id="IPR043504">
    <property type="entry name" value="Peptidase_S1_PA_chymotrypsin"/>
</dbReference>
<feature type="compositionally biased region" description="Polar residues" evidence="6">
    <location>
        <begin position="478"/>
        <end position="492"/>
    </location>
</feature>
<accession>A0AAV1NZ83</accession>
<keyword evidence="10" id="KW-1185">Reference proteome</keyword>
<dbReference type="PANTHER" id="PTHR24252">
    <property type="entry name" value="ACROSIN-RELATED"/>
    <property type="match status" value="1"/>
</dbReference>
<dbReference type="SUPFAM" id="SSF50494">
    <property type="entry name" value="Trypsin-like serine proteases"/>
    <property type="match status" value="1"/>
</dbReference>
<dbReference type="InterPro" id="IPR033116">
    <property type="entry name" value="TRYPSIN_SER"/>
</dbReference>
<proteinExistence type="predicted"/>
<name>A0AAV1NZ83_SCOSC</name>
<dbReference type="SMART" id="SM00020">
    <property type="entry name" value="Tryp_SPc"/>
    <property type="match status" value="1"/>
</dbReference>
<dbReference type="CDD" id="cd00190">
    <property type="entry name" value="Tryp_SPc"/>
    <property type="match status" value="1"/>
</dbReference>
<keyword evidence="4" id="KW-1015">Disulfide bond</keyword>
<evidence type="ECO:0000256" key="5">
    <source>
        <dbReference type="RuleBase" id="RU363034"/>
    </source>
</evidence>
<dbReference type="InterPro" id="IPR001254">
    <property type="entry name" value="Trypsin_dom"/>
</dbReference>
<feature type="region of interest" description="Disordered" evidence="6">
    <location>
        <begin position="77"/>
        <end position="149"/>
    </location>
</feature>
<evidence type="ECO:0000259" key="8">
    <source>
        <dbReference type="PROSITE" id="PS50240"/>
    </source>
</evidence>
<dbReference type="PROSITE" id="PS50240">
    <property type="entry name" value="TRYPSIN_DOM"/>
    <property type="match status" value="1"/>
</dbReference>
<dbReference type="Proteomes" id="UP001314229">
    <property type="component" value="Unassembled WGS sequence"/>
</dbReference>
<evidence type="ECO:0000256" key="3">
    <source>
        <dbReference type="ARBA" id="ARBA00022825"/>
    </source>
</evidence>